<keyword evidence="3" id="KW-1185">Reference proteome</keyword>
<dbReference type="SUPFAM" id="SSF55729">
    <property type="entry name" value="Acyl-CoA N-acyltransferases (Nat)"/>
    <property type="match status" value="1"/>
</dbReference>
<name>A0A8E2EHT5_9PEZI</name>
<feature type="domain" description="N-acetyltransferase" evidence="1">
    <location>
        <begin position="100"/>
        <end position="247"/>
    </location>
</feature>
<dbReference type="InterPro" id="IPR000182">
    <property type="entry name" value="GNAT_dom"/>
</dbReference>
<dbReference type="PANTHER" id="PTHR42791:SF2">
    <property type="entry name" value="N-ACETYLTRANSFERASE DOMAIN-CONTAINING PROTEIN"/>
    <property type="match status" value="1"/>
</dbReference>
<proteinExistence type="predicted"/>
<evidence type="ECO:0000313" key="3">
    <source>
        <dbReference type="Proteomes" id="UP000250266"/>
    </source>
</evidence>
<dbReference type="OrthoDB" id="196847at2759"/>
<dbReference type="InterPro" id="IPR052523">
    <property type="entry name" value="Trichothecene_AcTrans"/>
</dbReference>
<dbReference type="Gene3D" id="3.40.630.30">
    <property type="match status" value="1"/>
</dbReference>
<dbReference type="GO" id="GO:0016747">
    <property type="term" value="F:acyltransferase activity, transferring groups other than amino-acyl groups"/>
    <property type="evidence" value="ECO:0007669"/>
    <property type="project" value="InterPro"/>
</dbReference>
<evidence type="ECO:0000259" key="1">
    <source>
        <dbReference type="PROSITE" id="PS51186"/>
    </source>
</evidence>
<protein>
    <recommendedName>
        <fullName evidence="1">N-acetyltransferase domain-containing protein</fullName>
    </recommendedName>
</protein>
<dbReference type="AlphaFoldDB" id="A0A8E2EHT5"/>
<dbReference type="Proteomes" id="UP000250266">
    <property type="component" value="Unassembled WGS sequence"/>
</dbReference>
<gene>
    <name evidence="2" type="ORF">K432DRAFT_321022</name>
</gene>
<dbReference type="InterPro" id="IPR016181">
    <property type="entry name" value="Acyl_CoA_acyltransferase"/>
</dbReference>
<dbReference type="PANTHER" id="PTHR42791">
    <property type="entry name" value="GNAT FAMILY ACETYLTRANSFERASE"/>
    <property type="match status" value="1"/>
</dbReference>
<evidence type="ECO:0000313" key="2">
    <source>
        <dbReference type="EMBL" id="OCK84084.1"/>
    </source>
</evidence>
<organism evidence="2 3">
    <name type="scientific">Lepidopterella palustris CBS 459.81</name>
    <dbReference type="NCBI Taxonomy" id="1314670"/>
    <lineage>
        <taxon>Eukaryota</taxon>
        <taxon>Fungi</taxon>
        <taxon>Dikarya</taxon>
        <taxon>Ascomycota</taxon>
        <taxon>Pezizomycotina</taxon>
        <taxon>Dothideomycetes</taxon>
        <taxon>Pleosporomycetidae</taxon>
        <taxon>Mytilinidiales</taxon>
        <taxon>Argynnaceae</taxon>
        <taxon>Lepidopterella</taxon>
    </lineage>
</organism>
<dbReference type="EMBL" id="KV744845">
    <property type="protein sequence ID" value="OCK84084.1"/>
    <property type="molecule type" value="Genomic_DNA"/>
</dbReference>
<accession>A0A8E2EHT5</accession>
<dbReference type="CDD" id="cd04301">
    <property type="entry name" value="NAT_SF"/>
    <property type="match status" value="1"/>
</dbReference>
<dbReference type="PROSITE" id="PS51186">
    <property type="entry name" value="GNAT"/>
    <property type="match status" value="1"/>
</dbReference>
<dbReference type="Pfam" id="PF00583">
    <property type="entry name" value="Acetyltransf_1"/>
    <property type="match status" value="1"/>
</dbReference>
<sequence length="267" mass="30731">MADTRENRPRFKPGEVILSPVTEEDLLSLSEGYHAAFPKEWYDKLEPPNLRPTDARIRHQRFATRMIPWLKEPHVLMTKAVLHPSSPSFDPSNPNRVIGHAGWLAPERTRDQILNFWRRDACEKLGWCEKMGWSKEEEAELWAGTNVEAWQENFLQYDRIRADRMREVAEGHWFLAPLWVVPDFQGRGVASLLLKEVIEIADRADPPQAMYLEAMPAARAIYERFGYRGVEGEGHDFVMIRWPKDGDVKGSEPITVIVAGIGEEKGE</sequence>
<reference evidence="2 3" key="1">
    <citation type="journal article" date="2016" name="Nat. Commun.">
        <title>Ectomycorrhizal ecology is imprinted in the genome of the dominant symbiotic fungus Cenococcum geophilum.</title>
        <authorList>
            <consortium name="DOE Joint Genome Institute"/>
            <person name="Peter M."/>
            <person name="Kohler A."/>
            <person name="Ohm R.A."/>
            <person name="Kuo A."/>
            <person name="Krutzmann J."/>
            <person name="Morin E."/>
            <person name="Arend M."/>
            <person name="Barry K.W."/>
            <person name="Binder M."/>
            <person name="Choi C."/>
            <person name="Clum A."/>
            <person name="Copeland A."/>
            <person name="Grisel N."/>
            <person name="Haridas S."/>
            <person name="Kipfer T."/>
            <person name="LaButti K."/>
            <person name="Lindquist E."/>
            <person name="Lipzen A."/>
            <person name="Maire R."/>
            <person name="Meier B."/>
            <person name="Mihaltcheva S."/>
            <person name="Molinier V."/>
            <person name="Murat C."/>
            <person name="Poggeler S."/>
            <person name="Quandt C.A."/>
            <person name="Sperisen C."/>
            <person name="Tritt A."/>
            <person name="Tisserant E."/>
            <person name="Crous P.W."/>
            <person name="Henrissat B."/>
            <person name="Nehls U."/>
            <person name="Egli S."/>
            <person name="Spatafora J.W."/>
            <person name="Grigoriev I.V."/>
            <person name="Martin F.M."/>
        </authorList>
    </citation>
    <scope>NUCLEOTIDE SEQUENCE [LARGE SCALE GENOMIC DNA]</scope>
    <source>
        <strain evidence="2 3">CBS 459.81</strain>
    </source>
</reference>